<dbReference type="PIRSF" id="PIRSF000538">
    <property type="entry name" value="GlpK"/>
    <property type="match status" value="1"/>
</dbReference>
<feature type="active site" description="Proton acceptor" evidence="8">
    <location>
        <position position="233"/>
    </location>
</feature>
<keyword evidence="2 8" id="KW-0859">Xylose metabolism</keyword>
<dbReference type="OrthoDB" id="9805576at2"/>
<dbReference type="PANTHER" id="PTHR43095:SF6">
    <property type="entry name" value="XYLULOSE KINASE"/>
    <property type="match status" value="1"/>
</dbReference>
<dbReference type="InParanoid" id="A0A420WJH5"/>
<dbReference type="SUPFAM" id="SSF53067">
    <property type="entry name" value="Actin-like ATPase domain"/>
    <property type="match status" value="2"/>
</dbReference>
<dbReference type="NCBIfam" id="TIGR01312">
    <property type="entry name" value="XylB"/>
    <property type="match status" value="1"/>
</dbReference>
<comment type="similarity">
    <text evidence="1 8 9">Belongs to the FGGY kinase family.</text>
</comment>
<sequence>MLFLGLDVGTSGVKAVICDSNNKVMSSSHAPLTVSRPHPLWSEQNPTDWWSATNKAVMDLDPKIRSGVKAIGLSGQMHGATLLGEDGKAIRPAILWNDGRSASQCKTLETQIPNLRLITGNCAMPGFTAPKLLWVKENEPDIFKKISKVLLPKDYVRLRMTGEYASDMSDSAGTLWLDTAARDWSSEVLSACGLSDKNMPRLFEGTEATGQLRAELAEAWGMDKVVVAAGGGDNAAGAVGSGIYSRGDGFLSLGTSGVIFLADDAYRPHPDGGIHTFCHALPDRWHQMSVMLSAASAIDWVSSVCGFKSPAKLYEKAASRNKPSNQEIFLPYLSGERTPHNDPLAQGVFFGLNHSTTAEDMAQAALEGVAFGLADGINSLKDSGAEIRSLSVIGGGARSDYWGEILASIFDLPLIYRDGGAVGPAYGAARLARLCHSKEAIKDVCTSPKITNVIEPNLALRDHFKPRQALFNKLYTSLSDLFKENQS</sequence>
<dbReference type="PROSITE" id="PS00445">
    <property type="entry name" value="FGGY_KINASES_2"/>
    <property type="match status" value="1"/>
</dbReference>
<evidence type="ECO:0000313" key="13">
    <source>
        <dbReference type="EMBL" id="RKQ71160.1"/>
    </source>
</evidence>
<dbReference type="PANTHER" id="PTHR43095">
    <property type="entry name" value="SUGAR KINASE"/>
    <property type="match status" value="1"/>
</dbReference>
<dbReference type="GO" id="GO:0005524">
    <property type="term" value="F:ATP binding"/>
    <property type="evidence" value="ECO:0007669"/>
    <property type="project" value="UniProtKB-UniRule"/>
</dbReference>
<evidence type="ECO:0000256" key="8">
    <source>
        <dbReference type="HAMAP-Rule" id="MF_02220"/>
    </source>
</evidence>
<keyword evidence="5 8" id="KW-0418">Kinase</keyword>
<dbReference type="InterPro" id="IPR018484">
    <property type="entry name" value="FGGY_N"/>
</dbReference>
<evidence type="ECO:0000259" key="12">
    <source>
        <dbReference type="Pfam" id="PF02782"/>
    </source>
</evidence>
<evidence type="ECO:0000256" key="7">
    <source>
        <dbReference type="ARBA" id="ARBA00023277"/>
    </source>
</evidence>
<dbReference type="Pfam" id="PF02782">
    <property type="entry name" value="FGGY_C"/>
    <property type="match status" value="1"/>
</dbReference>
<dbReference type="InterPro" id="IPR018485">
    <property type="entry name" value="FGGY_C"/>
</dbReference>
<name>A0A420WJH5_9PROT</name>
<protein>
    <recommendedName>
        <fullName evidence="8 10">Xylulose kinase</fullName>
        <shortName evidence="8 10">Xylulokinase</shortName>
        <ecNumber evidence="8 10">2.7.1.17</ecNumber>
    </recommendedName>
</protein>
<dbReference type="InterPro" id="IPR006000">
    <property type="entry name" value="Xylulokinase"/>
</dbReference>
<organism evidence="13 14">
    <name type="scientific">Litorimonas taeanensis</name>
    <dbReference type="NCBI Taxonomy" id="568099"/>
    <lineage>
        <taxon>Bacteria</taxon>
        <taxon>Pseudomonadati</taxon>
        <taxon>Pseudomonadota</taxon>
        <taxon>Alphaproteobacteria</taxon>
        <taxon>Maricaulales</taxon>
        <taxon>Robiginitomaculaceae</taxon>
    </lineage>
</organism>
<evidence type="ECO:0000256" key="3">
    <source>
        <dbReference type="ARBA" id="ARBA00022679"/>
    </source>
</evidence>
<feature type="domain" description="Carbohydrate kinase FGGY N-terminal" evidence="11">
    <location>
        <begin position="3"/>
        <end position="240"/>
    </location>
</feature>
<feature type="binding site" evidence="8">
    <location>
        <begin position="77"/>
        <end position="78"/>
    </location>
    <ligand>
        <name>substrate</name>
    </ligand>
</feature>
<dbReference type="GO" id="GO:0004856">
    <property type="term" value="F:D-xylulokinase activity"/>
    <property type="evidence" value="ECO:0007669"/>
    <property type="project" value="UniProtKB-UniRule"/>
</dbReference>
<dbReference type="EC" id="2.7.1.17" evidence="8 10"/>
<keyword evidence="3 8" id="KW-0808">Transferase</keyword>
<evidence type="ECO:0000256" key="2">
    <source>
        <dbReference type="ARBA" id="ARBA00022629"/>
    </source>
</evidence>
<dbReference type="Proteomes" id="UP000282211">
    <property type="component" value="Unassembled WGS sequence"/>
</dbReference>
<dbReference type="InterPro" id="IPR000577">
    <property type="entry name" value="Carb_kinase_FGGY"/>
</dbReference>
<comment type="function">
    <text evidence="8">Catalyzes the phosphorylation of D-xylulose to D-xylulose 5-phosphate.</text>
</comment>
<dbReference type="InterPro" id="IPR018483">
    <property type="entry name" value="Carb_kinase_FGGY_CS"/>
</dbReference>
<feature type="site" description="Important for activity" evidence="8">
    <location>
        <position position="7"/>
    </location>
</feature>
<dbReference type="HAMAP" id="MF_02220">
    <property type="entry name" value="XylB"/>
    <property type="match status" value="1"/>
</dbReference>
<keyword evidence="6 8" id="KW-0067">ATP-binding</keyword>
<keyword evidence="4 8" id="KW-0547">Nucleotide-binding</keyword>
<evidence type="ECO:0000256" key="6">
    <source>
        <dbReference type="ARBA" id="ARBA00022840"/>
    </source>
</evidence>
<dbReference type="AlphaFoldDB" id="A0A420WJH5"/>
<comment type="catalytic activity">
    <reaction evidence="8 10">
        <text>D-xylulose + ATP = D-xylulose 5-phosphate + ADP + H(+)</text>
        <dbReference type="Rhea" id="RHEA:10964"/>
        <dbReference type="ChEBI" id="CHEBI:15378"/>
        <dbReference type="ChEBI" id="CHEBI:17140"/>
        <dbReference type="ChEBI" id="CHEBI:30616"/>
        <dbReference type="ChEBI" id="CHEBI:57737"/>
        <dbReference type="ChEBI" id="CHEBI:456216"/>
        <dbReference type="EC" id="2.7.1.17"/>
    </reaction>
</comment>
<evidence type="ECO:0000259" key="11">
    <source>
        <dbReference type="Pfam" id="PF00370"/>
    </source>
</evidence>
<evidence type="ECO:0000256" key="10">
    <source>
        <dbReference type="RuleBase" id="RU364073"/>
    </source>
</evidence>
<evidence type="ECO:0000256" key="1">
    <source>
        <dbReference type="ARBA" id="ARBA00009156"/>
    </source>
</evidence>
<evidence type="ECO:0000313" key="14">
    <source>
        <dbReference type="Proteomes" id="UP000282211"/>
    </source>
</evidence>
<dbReference type="Gene3D" id="3.30.420.40">
    <property type="match status" value="2"/>
</dbReference>
<proteinExistence type="inferred from homology"/>
<dbReference type="FunCoup" id="A0A420WJH5">
    <property type="interactions" value="72"/>
</dbReference>
<evidence type="ECO:0000256" key="9">
    <source>
        <dbReference type="RuleBase" id="RU003733"/>
    </source>
</evidence>
<evidence type="ECO:0000256" key="4">
    <source>
        <dbReference type="ARBA" id="ARBA00022741"/>
    </source>
</evidence>
<dbReference type="CDD" id="cd07808">
    <property type="entry name" value="ASKHA_NBD_FGGY_EcXK-like"/>
    <property type="match status" value="1"/>
</dbReference>
<gene>
    <name evidence="8 10" type="primary">xylB</name>
    <name evidence="13" type="ORF">DES40_0471</name>
</gene>
<dbReference type="Pfam" id="PF00370">
    <property type="entry name" value="FGGY_N"/>
    <property type="match status" value="1"/>
</dbReference>
<dbReference type="RefSeq" id="WP_121100349.1">
    <property type="nucleotide sequence ID" value="NZ_RBII01000001.1"/>
</dbReference>
<reference evidence="13 14" key="1">
    <citation type="submission" date="2018-10" db="EMBL/GenBank/DDBJ databases">
        <title>Genomic Encyclopedia of Type Strains, Phase IV (KMG-IV): sequencing the most valuable type-strain genomes for metagenomic binning, comparative biology and taxonomic classification.</title>
        <authorList>
            <person name="Goeker M."/>
        </authorList>
    </citation>
    <scope>NUCLEOTIDE SEQUENCE [LARGE SCALE GENOMIC DNA]</scope>
    <source>
        <strain evidence="13 14">DSM 22008</strain>
    </source>
</reference>
<keyword evidence="14" id="KW-1185">Reference proteome</keyword>
<feature type="domain" description="Carbohydrate kinase FGGY C-terminal" evidence="12">
    <location>
        <begin position="251"/>
        <end position="432"/>
    </location>
</feature>
<dbReference type="InterPro" id="IPR043129">
    <property type="entry name" value="ATPase_NBD"/>
</dbReference>
<dbReference type="InterPro" id="IPR050406">
    <property type="entry name" value="FGGY_Carb_Kinase"/>
</dbReference>
<dbReference type="GO" id="GO:0042732">
    <property type="term" value="P:D-xylose metabolic process"/>
    <property type="evidence" value="ECO:0007669"/>
    <property type="project" value="UniProtKB-KW"/>
</dbReference>
<dbReference type="EMBL" id="RBII01000001">
    <property type="protein sequence ID" value="RKQ71160.1"/>
    <property type="molecule type" value="Genomic_DNA"/>
</dbReference>
<comment type="caution">
    <text evidence="13">The sequence shown here is derived from an EMBL/GenBank/DDBJ whole genome shotgun (WGS) entry which is preliminary data.</text>
</comment>
<keyword evidence="7 8" id="KW-0119">Carbohydrate metabolism</keyword>
<evidence type="ECO:0000256" key="5">
    <source>
        <dbReference type="ARBA" id="ARBA00022777"/>
    </source>
</evidence>
<accession>A0A420WJH5</accession>
<dbReference type="GO" id="GO:0005998">
    <property type="term" value="P:xylulose catabolic process"/>
    <property type="evidence" value="ECO:0007669"/>
    <property type="project" value="UniProtKB-UniRule"/>
</dbReference>
<dbReference type="PROSITE" id="PS00933">
    <property type="entry name" value="FGGY_KINASES_1"/>
    <property type="match status" value="1"/>
</dbReference>